<feature type="transmembrane region" description="Helical" evidence="17">
    <location>
        <begin position="325"/>
        <end position="345"/>
    </location>
</feature>
<evidence type="ECO:0000256" key="3">
    <source>
        <dbReference type="ARBA" id="ARBA00022448"/>
    </source>
</evidence>
<evidence type="ECO:0000256" key="10">
    <source>
        <dbReference type="ARBA" id="ARBA00022989"/>
    </source>
</evidence>
<evidence type="ECO:0000256" key="7">
    <source>
        <dbReference type="ARBA" id="ARBA00022723"/>
    </source>
</evidence>
<keyword evidence="13 17" id="KW-0472">Membrane</keyword>
<dbReference type="Gene3D" id="1.20.810.10">
    <property type="entry name" value="Cytochrome Bc1 Complex, Chain C"/>
    <property type="match status" value="1"/>
</dbReference>
<evidence type="ECO:0000256" key="1">
    <source>
        <dbReference type="ARBA" id="ARBA00004448"/>
    </source>
</evidence>
<proteinExistence type="inferred from homology"/>
<dbReference type="GO" id="GO:0006122">
    <property type="term" value="P:mitochondrial electron transport, ubiquinol to cytochrome c"/>
    <property type="evidence" value="ECO:0007669"/>
    <property type="project" value="TreeGrafter"/>
</dbReference>
<dbReference type="RefSeq" id="YP_010119241.1">
    <property type="nucleotide sequence ID" value="NC_056147.1"/>
</dbReference>
<feature type="domain" description="Cytochrome b/b6 N-terminal region profile" evidence="18">
    <location>
        <begin position="1"/>
        <end position="210"/>
    </location>
</feature>
<dbReference type="InterPro" id="IPR027387">
    <property type="entry name" value="Cytb/b6-like_sf"/>
</dbReference>
<feature type="transmembrane region" description="Helical" evidence="17">
    <location>
        <begin position="112"/>
        <end position="134"/>
    </location>
</feature>
<sequence>MRIFKSHPLLKLVNSYIIDAPQPSNISYLWNFGSLLGLSLVIQIITGVTLAMHYNPSVQEAFNSVEHIMRDVNNGWLIRYIHSNTASAFFFLVYLHIGRGLYYGSYRAPRTLVWTIGTVIFILMMATAFLGYVLPYGQMSLWGATVITNLMSAIPWIGQDIVEFLWGGFSVNNATLNRFFALHFVLPFVLAALALMHLIALHDSAGSGNPLGISGNYDRLPMAPYFLFKDLITIFLFVIVLSIFVFFMSNVLGDSENYVMANPMQTPAAIVPEWYLLPFYAILRSIPNKLLGVLAMFSAILALLAMPFTDLSRSRGIQFKPLSKAAFYIFIGNFLILMVLGAKHVESPYIEFGQISTLLYFSHFLLIVPLVNFLENTLIVLSLRSNSNG</sequence>
<comment type="cofactor">
    <cofactor evidence="17">
        <name>heme b</name>
        <dbReference type="ChEBI" id="CHEBI:60344"/>
    </cofactor>
    <text evidence="17">Binds 2 heme groups non-covalently.</text>
</comment>
<name>A0A7U1GG72_ERYPI</name>
<feature type="binding site" description="axial binding residue" evidence="16">
    <location>
        <position position="183"/>
    </location>
    <ligand>
        <name>heme b</name>
        <dbReference type="ChEBI" id="CHEBI:60344"/>
        <label>b562</label>
    </ligand>
    <ligandPart>
        <name>Fe</name>
        <dbReference type="ChEBI" id="CHEBI:18248"/>
    </ligandPart>
</feature>
<dbReference type="InterPro" id="IPR048259">
    <property type="entry name" value="Cytochrome_b_N_euk/bac"/>
</dbReference>
<dbReference type="GO" id="GO:0046872">
    <property type="term" value="F:metal ion binding"/>
    <property type="evidence" value="ECO:0007669"/>
    <property type="project" value="UniProtKB-UniRule"/>
</dbReference>
<accession>A0A7U1GG72</accession>
<reference evidence="20" key="1">
    <citation type="submission" date="2020-08" db="EMBL/GenBank/DDBJ databases">
        <title>Mitochondrial genome sequences of powdery mildew pathogens.</title>
        <authorList>
            <person name="Zaccaron A."/>
            <person name="Stergiopoulos I."/>
        </authorList>
    </citation>
    <scope>NUCLEOTIDE SEQUENCE</scope>
    <source>
        <strain evidence="20">Palampur-1</strain>
    </source>
</reference>
<evidence type="ECO:0000313" key="20">
    <source>
        <dbReference type="EMBL" id="QQY98234.1"/>
    </source>
</evidence>
<dbReference type="InterPro" id="IPR036150">
    <property type="entry name" value="Cyt_b/b6_C_sf"/>
</dbReference>
<dbReference type="FunFam" id="1.20.810.10:FF:000002">
    <property type="entry name" value="Cytochrome b"/>
    <property type="match status" value="1"/>
</dbReference>
<dbReference type="InterPro" id="IPR005797">
    <property type="entry name" value="Cyt_b/b6_N"/>
</dbReference>
<dbReference type="GO" id="GO:0008121">
    <property type="term" value="F:quinol-cytochrome-c reductase activity"/>
    <property type="evidence" value="ECO:0007669"/>
    <property type="project" value="InterPro"/>
</dbReference>
<dbReference type="InterPro" id="IPR030689">
    <property type="entry name" value="Cytochrome_b"/>
</dbReference>
<keyword evidence="7 16" id="KW-0479">Metal-binding</keyword>
<dbReference type="PROSITE" id="PS51003">
    <property type="entry name" value="CYTB_CTER"/>
    <property type="match status" value="1"/>
</dbReference>
<comment type="cofactor">
    <cofactor evidence="16">
        <name>heme</name>
        <dbReference type="ChEBI" id="CHEBI:30413"/>
    </cofactor>
    <text evidence="16">Binds 2 heme groups non-covalently.</text>
</comment>
<keyword evidence="10 17" id="KW-1133">Transmembrane helix</keyword>
<feature type="transmembrane region" description="Helical" evidence="17">
    <location>
        <begin position="231"/>
        <end position="252"/>
    </location>
</feature>
<evidence type="ECO:0000256" key="17">
    <source>
        <dbReference type="RuleBase" id="RU362117"/>
    </source>
</evidence>
<keyword evidence="5 17" id="KW-0679">Respiratory chain</keyword>
<evidence type="ECO:0000259" key="19">
    <source>
        <dbReference type="PROSITE" id="PS51003"/>
    </source>
</evidence>
<feature type="binding site" description="axial binding residue" evidence="16">
    <location>
        <position position="96"/>
    </location>
    <ligand>
        <name>heme b</name>
        <dbReference type="ChEBI" id="CHEBI:60344"/>
        <label>b566</label>
    </ligand>
    <ligandPart>
        <name>Fe</name>
        <dbReference type="ChEBI" id="CHEBI:18248"/>
    </ligandPart>
</feature>
<evidence type="ECO:0000256" key="6">
    <source>
        <dbReference type="ARBA" id="ARBA00022692"/>
    </source>
</evidence>
<dbReference type="CDD" id="cd00290">
    <property type="entry name" value="cytochrome_b_C"/>
    <property type="match status" value="1"/>
</dbReference>
<dbReference type="SUPFAM" id="SSF81342">
    <property type="entry name" value="Transmembrane di-heme cytochromes"/>
    <property type="match status" value="1"/>
</dbReference>
<evidence type="ECO:0000259" key="18">
    <source>
        <dbReference type="PROSITE" id="PS51002"/>
    </source>
</evidence>
<dbReference type="InterPro" id="IPR016174">
    <property type="entry name" value="Di-haem_cyt_TM"/>
</dbReference>
<keyword evidence="6 17" id="KW-0812">Transmembrane</keyword>
<evidence type="ECO:0000256" key="5">
    <source>
        <dbReference type="ARBA" id="ARBA00022660"/>
    </source>
</evidence>
<gene>
    <name evidence="20" type="primary">cob</name>
</gene>
<feature type="binding site" description="axial binding residue" evidence="16">
    <location>
        <position position="197"/>
    </location>
    <ligand>
        <name>heme b</name>
        <dbReference type="ChEBI" id="CHEBI:60344"/>
        <label>b566</label>
    </ligand>
    <ligandPart>
        <name>Fe</name>
        <dbReference type="ChEBI" id="CHEBI:18248"/>
    </ligandPart>
</feature>
<keyword evidence="4 16" id="KW-0349">Heme</keyword>
<dbReference type="PANTHER" id="PTHR19271:SF16">
    <property type="entry name" value="CYTOCHROME B"/>
    <property type="match status" value="1"/>
</dbReference>
<keyword evidence="11 16" id="KW-0408">Iron</keyword>
<keyword evidence="3 17" id="KW-0813">Transport</keyword>
<dbReference type="InterPro" id="IPR048260">
    <property type="entry name" value="Cytochrome_b_C_euk/bac"/>
</dbReference>
<evidence type="ECO:0000256" key="12">
    <source>
        <dbReference type="ARBA" id="ARBA00023128"/>
    </source>
</evidence>
<dbReference type="Pfam" id="PF00033">
    <property type="entry name" value="Cytochrome_B"/>
    <property type="match status" value="1"/>
</dbReference>
<dbReference type="InterPro" id="IPR005798">
    <property type="entry name" value="Cyt_b/b6_C"/>
</dbReference>
<dbReference type="GeneID" id="65320210"/>
<evidence type="ECO:0000256" key="8">
    <source>
        <dbReference type="ARBA" id="ARBA00022792"/>
    </source>
</evidence>
<keyword evidence="12 17" id="KW-0496">Mitochondrion</keyword>
<dbReference type="PANTHER" id="PTHR19271">
    <property type="entry name" value="CYTOCHROME B"/>
    <property type="match status" value="1"/>
</dbReference>
<dbReference type="GO" id="GO:0005743">
    <property type="term" value="C:mitochondrial inner membrane"/>
    <property type="evidence" value="ECO:0007669"/>
    <property type="project" value="UniProtKB-SubCell"/>
</dbReference>
<dbReference type="GO" id="GO:0045275">
    <property type="term" value="C:respiratory chain complex III"/>
    <property type="evidence" value="ECO:0007669"/>
    <property type="project" value="InterPro"/>
</dbReference>
<evidence type="ECO:0000256" key="2">
    <source>
        <dbReference type="ARBA" id="ARBA00013531"/>
    </source>
</evidence>
<feature type="transmembrane region" description="Helical" evidence="17">
    <location>
        <begin position="179"/>
        <end position="201"/>
    </location>
</feature>
<dbReference type="GO" id="GO:0016491">
    <property type="term" value="F:oxidoreductase activity"/>
    <property type="evidence" value="ECO:0007669"/>
    <property type="project" value="UniProtKB-UniRule"/>
</dbReference>
<geneLocation type="mitochondrion" evidence="20"/>
<feature type="transmembrane region" description="Helical" evidence="17">
    <location>
        <begin position="357"/>
        <end position="374"/>
    </location>
</feature>
<evidence type="ECO:0000256" key="9">
    <source>
        <dbReference type="ARBA" id="ARBA00022982"/>
    </source>
</evidence>
<comment type="similarity">
    <text evidence="14 17">Belongs to the cytochrome b family.</text>
</comment>
<evidence type="ECO:0000256" key="4">
    <source>
        <dbReference type="ARBA" id="ARBA00022617"/>
    </source>
</evidence>
<feature type="transmembrane region" description="Helical" evidence="17">
    <location>
        <begin position="264"/>
        <end position="283"/>
    </location>
</feature>
<evidence type="ECO:0000256" key="11">
    <source>
        <dbReference type="ARBA" id="ARBA00023004"/>
    </source>
</evidence>
<evidence type="ECO:0000256" key="15">
    <source>
        <dbReference type="PIRSR" id="PIRSR038885-1"/>
    </source>
</evidence>
<feature type="binding site" evidence="15">
    <location>
        <position position="202"/>
    </location>
    <ligand>
        <name>a ubiquinone</name>
        <dbReference type="ChEBI" id="CHEBI:16389"/>
    </ligand>
</feature>
<organism evidence="20">
    <name type="scientific">Erysiphe pisi</name>
    <name type="common">Pea powdery mildew</name>
    <dbReference type="NCBI Taxonomy" id="36044"/>
    <lineage>
        <taxon>Eukaryota</taxon>
        <taxon>Fungi</taxon>
        <taxon>Dikarya</taxon>
        <taxon>Ascomycota</taxon>
        <taxon>Pezizomycotina</taxon>
        <taxon>Leotiomycetes</taxon>
        <taxon>Erysiphales</taxon>
        <taxon>Erysiphaceae</taxon>
        <taxon>Erysiphe</taxon>
    </lineage>
</organism>
<keyword evidence="9 17" id="KW-0249">Electron transport</keyword>
<feature type="binding site" description="axial binding residue" evidence="16">
    <location>
        <position position="82"/>
    </location>
    <ligand>
        <name>heme b</name>
        <dbReference type="ChEBI" id="CHEBI:60344"/>
        <label>b562</label>
    </ligand>
    <ligandPart>
        <name>Fe</name>
        <dbReference type="ChEBI" id="CHEBI:18248"/>
    </ligandPart>
</feature>
<feature type="transmembrane region" description="Helical" evidence="17">
    <location>
        <begin position="76"/>
        <end position="97"/>
    </location>
</feature>
<keyword evidence="8" id="KW-0999">Mitochondrion inner membrane</keyword>
<dbReference type="PIRSF" id="PIRSF038885">
    <property type="entry name" value="COB"/>
    <property type="match status" value="1"/>
</dbReference>
<feature type="transmembrane region" description="Helical" evidence="17">
    <location>
        <begin position="290"/>
        <end position="309"/>
    </location>
</feature>
<feature type="domain" description="Cytochrome b/b6 C-terminal region profile" evidence="19">
    <location>
        <begin position="212"/>
        <end position="382"/>
    </location>
</feature>
<feature type="transmembrane region" description="Helical" evidence="17">
    <location>
        <begin position="32"/>
        <end position="55"/>
    </location>
</feature>
<dbReference type="AlphaFoldDB" id="A0A7U1GG72"/>
<dbReference type="CDD" id="cd00284">
    <property type="entry name" value="Cytochrome_b_N"/>
    <property type="match status" value="1"/>
</dbReference>
<comment type="subcellular location">
    <subcellularLocation>
        <location evidence="1">Mitochondrion inner membrane</location>
        <topology evidence="1">Multi-pass membrane protein</topology>
    </subcellularLocation>
</comment>
<evidence type="ECO:0000256" key="13">
    <source>
        <dbReference type="ARBA" id="ARBA00023136"/>
    </source>
</evidence>
<protein>
    <recommendedName>
        <fullName evidence="2 17">Cytochrome b</fullName>
    </recommendedName>
</protein>
<dbReference type="Pfam" id="PF00032">
    <property type="entry name" value="Cytochrom_B_C"/>
    <property type="match status" value="1"/>
</dbReference>
<comment type="function">
    <text evidence="17">Component of the ubiquinol-cytochrome c reductase complex (complex III or cytochrome b-c1 complex) that is part of the mitochondrial respiratory chain. The b-c1 complex mediates electron transfer from ubiquinol to cytochrome c. Contributes to the generation of a proton gradient across the mitochondrial membrane that is then used for ATP synthesis.</text>
</comment>
<dbReference type="EMBL" id="MT880589">
    <property type="protein sequence ID" value="QQY98234.1"/>
    <property type="molecule type" value="Genomic_DNA"/>
</dbReference>
<dbReference type="PROSITE" id="PS51002">
    <property type="entry name" value="CYTB_NTER"/>
    <property type="match status" value="1"/>
</dbReference>
<evidence type="ECO:0000256" key="16">
    <source>
        <dbReference type="PIRSR" id="PIRSR038885-2"/>
    </source>
</evidence>
<evidence type="ECO:0000256" key="14">
    <source>
        <dbReference type="ARBA" id="ARBA00061233"/>
    </source>
</evidence>
<dbReference type="SUPFAM" id="SSF81648">
    <property type="entry name" value="a domain/subunit of cytochrome bc1 complex (Ubiquinol-cytochrome c reductase)"/>
    <property type="match status" value="1"/>
</dbReference>